<gene>
    <name evidence="2" type="ORF">SARC_07888</name>
</gene>
<dbReference type="RefSeq" id="XP_014153630.1">
    <property type="nucleotide sequence ID" value="XM_014298155.1"/>
</dbReference>
<accession>A0A0L0FUW2</accession>
<dbReference type="Proteomes" id="UP000054560">
    <property type="component" value="Unassembled WGS sequence"/>
</dbReference>
<sequence>MQANPTREVVVDEVGQQSPDEVDVVVDEVDVVVDEVDVVVDEVDEVQAKTPEPKLKFRRRARPVDLSKNDNRCLDMRVKNMLTNLDISLTRFSKVTHLEGAIDTPHKKLVVQKYNAVKDCFCYTINHASPYRVREVIDQKAVKMTKQNRKDDVARLFLEAALKVMVEEAKEMVETKRDDINRDEKRTLDKDKESRKTAGILTKTPKPQNRNTKNKTRKHNQRSKRYEYTLKYHKWLKIAELVLVPRVESITYGPDTYDKLEEETDSSRTFTDGANGRSGSSRTFTDGANSRSDSSRTFTDGANGRSGNSRTSTDGAKGRSGNDDEGGAEEFDD</sequence>
<feature type="compositionally biased region" description="Acidic residues" evidence="1">
    <location>
        <begin position="323"/>
        <end position="333"/>
    </location>
</feature>
<evidence type="ECO:0000256" key="1">
    <source>
        <dbReference type="SAM" id="MobiDB-lite"/>
    </source>
</evidence>
<dbReference type="GeneID" id="25908392"/>
<dbReference type="AlphaFoldDB" id="A0A0L0FUW2"/>
<reference evidence="2 3" key="1">
    <citation type="submission" date="2011-02" db="EMBL/GenBank/DDBJ databases">
        <title>The Genome Sequence of Sphaeroforma arctica JP610.</title>
        <authorList>
            <consortium name="The Broad Institute Genome Sequencing Platform"/>
            <person name="Russ C."/>
            <person name="Cuomo C."/>
            <person name="Young S.K."/>
            <person name="Zeng Q."/>
            <person name="Gargeya S."/>
            <person name="Alvarado L."/>
            <person name="Berlin A."/>
            <person name="Chapman S.B."/>
            <person name="Chen Z."/>
            <person name="Freedman E."/>
            <person name="Gellesch M."/>
            <person name="Goldberg J."/>
            <person name="Griggs A."/>
            <person name="Gujja S."/>
            <person name="Heilman E."/>
            <person name="Heiman D."/>
            <person name="Howarth C."/>
            <person name="Mehta T."/>
            <person name="Neiman D."/>
            <person name="Pearson M."/>
            <person name="Roberts A."/>
            <person name="Saif S."/>
            <person name="Shea T."/>
            <person name="Shenoy N."/>
            <person name="Sisk P."/>
            <person name="Stolte C."/>
            <person name="Sykes S."/>
            <person name="White J."/>
            <person name="Yandava C."/>
            <person name="Burger G."/>
            <person name="Gray M.W."/>
            <person name="Holland P.W.H."/>
            <person name="King N."/>
            <person name="Lang F.B.F."/>
            <person name="Roger A.J."/>
            <person name="Ruiz-Trillo I."/>
            <person name="Haas B."/>
            <person name="Nusbaum C."/>
            <person name="Birren B."/>
        </authorList>
    </citation>
    <scope>NUCLEOTIDE SEQUENCE [LARGE SCALE GENOMIC DNA]</scope>
    <source>
        <strain evidence="2 3">JP610</strain>
    </source>
</reference>
<feature type="compositionally biased region" description="Low complexity" evidence="1">
    <location>
        <begin position="202"/>
        <end position="211"/>
    </location>
</feature>
<feature type="compositionally biased region" description="Basic and acidic residues" evidence="1">
    <location>
        <begin position="184"/>
        <end position="196"/>
    </location>
</feature>
<feature type="compositionally biased region" description="Basic residues" evidence="1">
    <location>
        <begin position="212"/>
        <end position="223"/>
    </location>
</feature>
<evidence type="ECO:0000313" key="2">
    <source>
        <dbReference type="EMBL" id="KNC79728.1"/>
    </source>
</evidence>
<protein>
    <submittedName>
        <fullName evidence="2">Uncharacterized protein</fullName>
    </submittedName>
</protein>
<feature type="region of interest" description="Disordered" evidence="1">
    <location>
        <begin position="184"/>
        <end position="224"/>
    </location>
</feature>
<feature type="compositionally biased region" description="Polar residues" evidence="1">
    <location>
        <begin position="267"/>
        <end position="314"/>
    </location>
</feature>
<name>A0A0L0FUW2_9EUKA</name>
<dbReference type="EMBL" id="KQ242256">
    <property type="protein sequence ID" value="KNC79728.1"/>
    <property type="molecule type" value="Genomic_DNA"/>
</dbReference>
<evidence type="ECO:0000313" key="3">
    <source>
        <dbReference type="Proteomes" id="UP000054560"/>
    </source>
</evidence>
<proteinExistence type="predicted"/>
<keyword evidence="3" id="KW-1185">Reference proteome</keyword>
<feature type="region of interest" description="Disordered" evidence="1">
    <location>
        <begin position="257"/>
        <end position="333"/>
    </location>
</feature>
<organism evidence="2 3">
    <name type="scientific">Sphaeroforma arctica JP610</name>
    <dbReference type="NCBI Taxonomy" id="667725"/>
    <lineage>
        <taxon>Eukaryota</taxon>
        <taxon>Ichthyosporea</taxon>
        <taxon>Ichthyophonida</taxon>
        <taxon>Sphaeroforma</taxon>
    </lineage>
</organism>